<sequence length="104" mass="11885">ASADQITVVSIKEQTLEVEKTKDEASQTKESKEEVEQNKEEVFEGKDDDDGNLQNKLDPEQVIKLMVVDQTNVRSTLTDGNECRYTVVYDILRLEVKPEEILKL</sequence>
<accession>A0A7J7MV58</accession>
<reference evidence="2 3" key="1">
    <citation type="journal article" date="2020" name="IScience">
        <title>Genome Sequencing of the Endangered Kingdonia uniflora (Circaeasteraceae, Ranunculales) Reveals Potential Mechanisms of Evolutionary Specialization.</title>
        <authorList>
            <person name="Sun Y."/>
            <person name="Deng T."/>
            <person name="Zhang A."/>
            <person name="Moore M.J."/>
            <person name="Landis J.B."/>
            <person name="Lin N."/>
            <person name="Zhang H."/>
            <person name="Zhang X."/>
            <person name="Huang J."/>
            <person name="Zhang X."/>
            <person name="Sun H."/>
            <person name="Wang H."/>
        </authorList>
    </citation>
    <scope>NUCLEOTIDE SEQUENCE [LARGE SCALE GENOMIC DNA]</scope>
    <source>
        <strain evidence="2">TB1705</strain>
        <tissue evidence="2">Leaf</tissue>
    </source>
</reference>
<dbReference type="AlphaFoldDB" id="A0A7J7MV58"/>
<keyword evidence="3" id="KW-1185">Reference proteome</keyword>
<evidence type="ECO:0000256" key="1">
    <source>
        <dbReference type="SAM" id="MobiDB-lite"/>
    </source>
</evidence>
<dbReference type="EMBL" id="JACGCM010001217">
    <property type="protein sequence ID" value="KAF6158819.1"/>
    <property type="molecule type" value="Genomic_DNA"/>
</dbReference>
<feature type="non-terminal residue" evidence="2">
    <location>
        <position position="104"/>
    </location>
</feature>
<evidence type="ECO:0000313" key="2">
    <source>
        <dbReference type="EMBL" id="KAF6158819.1"/>
    </source>
</evidence>
<proteinExistence type="predicted"/>
<organism evidence="2 3">
    <name type="scientific">Kingdonia uniflora</name>
    <dbReference type="NCBI Taxonomy" id="39325"/>
    <lineage>
        <taxon>Eukaryota</taxon>
        <taxon>Viridiplantae</taxon>
        <taxon>Streptophyta</taxon>
        <taxon>Embryophyta</taxon>
        <taxon>Tracheophyta</taxon>
        <taxon>Spermatophyta</taxon>
        <taxon>Magnoliopsida</taxon>
        <taxon>Ranunculales</taxon>
        <taxon>Circaeasteraceae</taxon>
        <taxon>Kingdonia</taxon>
    </lineage>
</organism>
<gene>
    <name evidence="2" type="ORF">GIB67_012462</name>
</gene>
<comment type="caution">
    <text evidence="2">The sequence shown here is derived from an EMBL/GenBank/DDBJ whole genome shotgun (WGS) entry which is preliminary data.</text>
</comment>
<feature type="compositionally biased region" description="Basic and acidic residues" evidence="1">
    <location>
        <begin position="17"/>
        <end position="45"/>
    </location>
</feature>
<protein>
    <submittedName>
        <fullName evidence="2">Uncharacterized protein</fullName>
    </submittedName>
</protein>
<evidence type="ECO:0000313" key="3">
    <source>
        <dbReference type="Proteomes" id="UP000541444"/>
    </source>
</evidence>
<dbReference type="Proteomes" id="UP000541444">
    <property type="component" value="Unassembled WGS sequence"/>
</dbReference>
<feature type="region of interest" description="Disordered" evidence="1">
    <location>
        <begin position="17"/>
        <end position="56"/>
    </location>
</feature>
<name>A0A7J7MV58_9MAGN</name>